<sequence>MADAPENSSESSARDYRDTVFLPETPFPMRGGLPQKEPVILEQWGDLYGTLRAERQRQNAPLYVLHDGPPYANGDIHIGHALNKTLKDFVVRSRFLLGYDVDYVPGWDCHGLPIEWKIEEQFRAKGRRKDEVSKDEFRAACRDYAGKYIDLQRDQFHRLGIVGDFANRYATMDFTSEAAIVAEFHKFKNSGQLYRGSKPVMWSPVERTALADAEIEYHDHVSPTIWVKFPVTGVSDDHPDDLLAFRSSTPSIVIWTTTPWTIPANRAISYGPEIAYGLYEVTAMEEGLEFAPWAKPGDRLILADKLAEEVFKAAKIAAWTRVYDINPSGLETAHPLAALDSGYGFSVPLLAGDHVTDDAGTGFVHTAPGHGADDFEVWKAHGHHEVPDTVDPDGAYYPGVPLFAGLKVLETEGKKTGKFGPANGAVMEKLIEAGNLLARGRLEHSYPHSWRSKAPIIFRNTPQWFIRMDTPLEGGPLKSGDTLRETALNAIDATAFHPVAGKNRIRSMVEGRPDWLVSRQRAWGTPLAMFIDKQTGQPLHDPEVDARIVAAVAEHGADIWFTAPDSDFLGAHDPARYEKVEDILDVWFDSGSTHAFTLDPRLPENGYTGDRPAHWPADLYLEGSDQHRGWFQSSLLEGCGTRGRAPFKAVLTHGFTLDEKGEKMSKSKGNTTDPLTIIKESGADILRLWVALVDYSDDQRIGKQILQTTVDAYRKLRNTVRYLLGALADFDEAERLPLDQMPPLEKFVLHRLHELDAQVRAAYGEYRFQDVVRPVLEFCAGDLSALYFDIRKDALYCDRPDSLRRRAARTVMDEVFMRLTAWLAPLTPFTMEEAWTTRFPAAGSNCARVIPDTPAVWRNPAEAERWAKIKRVVLGVTWAAERARDKKEIGNILDAQVWVSAHPDLVAAFDVEGISRDEFAAEVFRSSLAHLEPRMPADVLETPQLGFPSSQAYYLAGPGPYGAQETVIEALDLPKCARSWRRVPDVGSDPAYPDLSARDADAVRYWDQTHA</sequence>
<dbReference type="PANTHER" id="PTHR42765:SF1">
    <property type="entry name" value="ISOLEUCINE--TRNA LIGASE, MITOCHONDRIAL"/>
    <property type="match status" value="1"/>
</dbReference>
<dbReference type="Gene3D" id="1.10.10.830">
    <property type="entry name" value="Ile-tRNA synthetase CP2 domain-like"/>
    <property type="match status" value="1"/>
</dbReference>
<dbReference type="Gene3D" id="3.40.50.620">
    <property type="entry name" value="HUPs"/>
    <property type="match status" value="2"/>
</dbReference>
<reference evidence="14 16" key="4">
    <citation type="journal article" date="2023" name="FEMS Microbes">
        <title>Whole genomes of deep-sea sponge-associated bacteria exhibit high novel natural product potential.</title>
        <authorList>
            <person name="Hesketh-Best P.J."/>
            <person name="January G.G."/>
            <person name="Koch M.J."/>
            <person name="Warburton P.J."/>
            <person name="Howell K.L."/>
            <person name="Upton M."/>
        </authorList>
    </citation>
    <scope>NUCLEOTIDE SEQUENCE [LARGE SCALE GENOMIC DNA]</scope>
    <source>
        <strain evidence="14 16">PC206-O</strain>
    </source>
</reference>
<evidence type="ECO:0000256" key="2">
    <source>
        <dbReference type="ARBA" id="ARBA00022490"/>
    </source>
</evidence>
<dbReference type="SUPFAM" id="SSF50677">
    <property type="entry name" value="ValRS/IleRS/LeuRS editing domain"/>
    <property type="match status" value="1"/>
</dbReference>
<feature type="binding site" evidence="10">
    <location>
        <position position="622"/>
    </location>
    <ligand>
        <name>L-isoleucyl-5'-AMP</name>
        <dbReference type="ChEBI" id="CHEBI:178002"/>
    </ligand>
</feature>
<dbReference type="Pfam" id="PF00133">
    <property type="entry name" value="tRNA-synt_1"/>
    <property type="match status" value="1"/>
</dbReference>
<accession>A0A1Z3UAM5</accession>
<dbReference type="PROSITE" id="PS00178">
    <property type="entry name" value="AA_TRNA_LIGASE_I"/>
    <property type="match status" value="1"/>
</dbReference>
<dbReference type="EMBL" id="JAMYEC010000002">
    <property type="protein sequence ID" value="MDX2334374.1"/>
    <property type="molecule type" value="Genomic_DNA"/>
</dbReference>
<reference evidence="13" key="2">
    <citation type="submission" date="2017-12" db="EMBL/GenBank/DDBJ databases">
        <title>FDA dAtabase for Regulatory Grade micrObial Sequences (FDA-ARGOS): Supporting development and validation of Infectious Disease Dx tests.</title>
        <authorList>
            <person name="Campos J."/>
            <person name="Goldberg B."/>
            <person name="Tallon L."/>
            <person name="Sadzewicz L."/>
            <person name="Sengamalay N."/>
            <person name="Ott S."/>
            <person name="Godinez A."/>
            <person name="Nagaraj S."/>
            <person name="Vavikolanu K."/>
            <person name="Vyas G."/>
            <person name="Nadendla S."/>
            <person name="Aluvathingal J."/>
            <person name="Geyer C."/>
            <person name="Nandy P."/>
            <person name="Hobson J."/>
            <person name="Sichtig H."/>
        </authorList>
    </citation>
    <scope>NUCLEOTIDE SEQUENCE</scope>
    <source>
        <strain evidence="13">FDAARGOS_289</strain>
    </source>
</reference>
<evidence type="ECO:0000259" key="11">
    <source>
        <dbReference type="Pfam" id="PF00133"/>
    </source>
</evidence>
<dbReference type="GO" id="GO:0000049">
    <property type="term" value="F:tRNA binding"/>
    <property type="evidence" value="ECO:0007669"/>
    <property type="project" value="InterPro"/>
</dbReference>
<evidence type="ECO:0000313" key="14">
    <source>
        <dbReference type="EMBL" id="MDX2334374.1"/>
    </source>
</evidence>
<evidence type="ECO:0000256" key="10">
    <source>
        <dbReference type="HAMAP-Rule" id="MF_02002"/>
    </source>
</evidence>
<comment type="domain">
    <text evidence="10">IleRS has two distinct active sites: one for aminoacylation and one for editing. The misactivated valine is translocated from the active site to the editing site, which sterically excludes the correctly activated isoleucine. The single editing site contains two valyl binding pockets, one specific for each substrate (Val-AMP or Val-tRNA(Ile)).</text>
</comment>
<dbReference type="InterPro" id="IPR023585">
    <property type="entry name" value="Ile-tRNA-ligase_type1"/>
</dbReference>
<dbReference type="GO" id="GO:0005829">
    <property type="term" value="C:cytosol"/>
    <property type="evidence" value="ECO:0007669"/>
    <property type="project" value="TreeGrafter"/>
</dbReference>
<evidence type="ECO:0000256" key="8">
    <source>
        <dbReference type="ARBA" id="ARBA00025217"/>
    </source>
</evidence>
<feature type="domain" description="Aminoacyl-tRNA synthetase class Ia" evidence="11">
    <location>
        <begin position="53"/>
        <end position="701"/>
    </location>
</feature>
<evidence type="ECO:0000256" key="3">
    <source>
        <dbReference type="ARBA" id="ARBA00022598"/>
    </source>
</evidence>
<dbReference type="GO" id="GO:0006428">
    <property type="term" value="P:isoleucyl-tRNA aminoacylation"/>
    <property type="evidence" value="ECO:0007669"/>
    <property type="project" value="UniProtKB-UniRule"/>
</dbReference>
<keyword evidence="5 10" id="KW-0067">ATP-binding</keyword>
<keyword evidence="7 10" id="KW-0030">Aminoacyl-tRNA synthetase</keyword>
<dbReference type="SUPFAM" id="SSF52374">
    <property type="entry name" value="Nucleotidylyl transferase"/>
    <property type="match status" value="1"/>
</dbReference>
<dbReference type="KEGG" id="bvc:CEP68_12990"/>
<keyword evidence="6 10" id="KW-0648">Protein biosynthesis</keyword>
<comment type="function">
    <text evidence="8 10">Catalyzes the attachment of isoleucine to tRNA(Ile). As IleRS can inadvertently accommodate and process structurally similar amino acids such as valine, to avoid such errors it has two additional distinct tRNA(Ile)-dependent editing activities. One activity is designated as 'pretransfer' editing and involves the hydrolysis of activated Val-AMP. The other activity is designated 'posttransfer' editing and involves deacylation of mischarged Val-tRNA(Ile).</text>
</comment>
<reference evidence="14" key="3">
    <citation type="submission" date="2022-06" db="EMBL/GenBank/DDBJ databases">
        <authorList>
            <person name="Hesketh-Best P.J."/>
            <person name="Koch M.J."/>
        </authorList>
    </citation>
    <scope>NUCLEOTIDE SEQUENCE</scope>
    <source>
        <strain evidence="14">PC206-O</strain>
    </source>
</reference>
<comment type="similarity">
    <text evidence="1 10">Belongs to the class-I aminoacyl-tRNA synthetase family. IleS type 1 subfamily.</text>
</comment>
<keyword evidence="3 10" id="KW-0436">Ligase</keyword>
<feature type="domain" description="Methionyl/Valyl/Leucyl/Isoleucyl-tRNA synthetase anticodon-binding" evidence="12">
    <location>
        <begin position="746"/>
        <end position="897"/>
    </location>
</feature>
<reference evidence="15" key="1">
    <citation type="submission" date="2017-06" db="EMBL/GenBank/DDBJ databases">
        <title>FDA dAtabase for Regulatory Grade micrObial Sequences (FDA-ARGOS): Supporting development and validation of Infectious Disease Dx tests.</title>
        <authorList>
            <person name="Minogue T."/>
            <person name="Wolcott M."/>
            <person name="Wasieloski L."/>
            <person name="Aguilar W."/>
            <person name="Moore D."/>
            <person name="Tallon L."/>
            <person name="Sadzewicz L."/>
            <person name="Sengamalay N."/>
            <person name="Ott S."/>
            <person name="Godinez A."/>
            <person name="Nagaraj S."/>
            <person name="Nadendla S."/>
            <person name="Geyer C."/>
            <person name="Sichtig H."/>
        </authorList>
    </citation>
    <scope>NUCLEOTIDE SEQUENCE [LARGE SCALE GENOMIC DNA]</scope>
    <source>
        <strain evidence="15">FDAARGOS_289</strain>
    </source>
</reference>
<dbReference type="EMBL" id="CP022048">
    <property type="protein sequence ID" value="ASE40336.1"/>
    <property type="molecule type" value="Genomic_DNA"/>
</dbReference>
<dbReference type="SUPFAM" id="SSF47323">
    <property type="entry name" value="Anticodon-binding domain of a subclass of class I aminoacyl-tRNA synthetases"/>
    <property type="match status" value="1"/>
</dbReference>
<gene>
    <name evidence="10 14" type="primary">ileS</name>
    <name evidence="13" type="ORF">CEP68_12990</name>
    <name evidence="14" type="ORF">NJD11_05385</name>
</gene>
<feature type="short sequence motif" description="'HIGH' region" evidence="10">
    <location>
        <begin position="70"/>
        <end position="80"/>
    </location>
</feature>
<evidence type="ECO:0000256" key="6">
    <source>
        <dbReference type="ARBA" id="ARBA00022917"/>
    </source>
</evidence>
<keyword evidence="16" id="KW-1185">Reference proteome</keyword>
<feature type="short sequence motif" description="'KMSKS' region" evidence="10">
    <location>
        <begin position="663"/>
        <end position="667"/>
    </location>
</feature>
<feature type="binding site" evidence="10">
    <location>
        <position position="666"/>
    </location>
    <ligand>
        <name>ATP</name>
        <dbReference type="ChEBI" id="CHEBI:30616"/>
    </ligand>
</feature>
<dbReference type="CDD" id="cd07960">
    <property type="entry name" value="Anticodon_Ia_Ile_BEm"/>
    <property type="match status" value="1"/>
</dbReference>
<dbReference type="GO" id="GO:0004822">
    <property type="term" value="F:isoleucine-tRNA ligase activity"/>
    <property type="evidence" value="ECO:0007669"/>
    <property type="project" value="UniProtKB-UniRule"/>
</dbReference>
<dbReference type="InterPro" id="IPR001412">
    <property type="entry name" value="aa-tRNA-synth_I_CS"/>
</dbReference>
<comment type="subunit">
    <text evidence="10">Monomer.</text>
</comment>
<name>A0A1Z3UAM5_BREVE</name>
<comment type="subcellular location">
    <subcellularLocation>
        <location evidence="10">Cytoplasm</location>
    </subcellularLocation>
</comment>
<dbReference type="GeneID" id="34013864"/>
<evidence type="ECO:0000313" key="13">
    <source>
        <dbReference type="EMBL" id="ASE40336.1"/>
    </source>
</evidence>
<dbReference type="InterPro" id="IPR050081">
    <property type="entry name" value="Ile-tRNA_ligase"/>
</dbReference>
<dbReference type="RefSeq" id="WP_066629880.1">
    <property type="nucleotide sequence ID" value="NZ_CP022048.2"/>
</dbReference>
<dbReference type="InterPro" id="IPR014729">
    <property type="entry name" value="Rossmann-like_a/b/a_fold"/>
</dbReference>
<dbReference type="InterPro" id="IPR002300">
    <property type="entry name" value="aa-tRNA-synth_Ia"/>
</dbReference>
<evidence type="ECO:0000256" key="4">
    <source>
        <dbReference type="ARBA" id="ARBA00022741"/>
    </source>
</evidence>
<evidence type="ECO:0000256" key="1">
    <source>
        <dbReference type="ARBA" id="ARBA00006887"/>
    </source>
</evidence>
<dbReference type="GO" id="GO:0002161">
    <property type="term" value="F:aminoacyl-tRNA deacylase activity"/>
    <property type="evidence" value="ECO:0007669"/>
    <property type="project" value="InterPro"/>
</dbReference>
<dbReference type="InterPro" id="IPR009008">
    <property type="entry name" value="Val/Leu/Ile-tRNA-synth_edit"/>
</dbReference>
<protein>
    <recommendedName>
        <fullName evidence="10">Isoleucine--tRNA ligase</fullName>
        <ecNumber evidence="10">6.1.1.5</ecNumber>
    </recommendedName>
    <alternativeName>
        <fullName evidence="10">Isoleucyl-tRNA synthetase</fullName>
        <shortName evidence="10">IleRS</shortName>
    </alternativeName>
</protein>
<proteinExistence type="inferred from homology"/>
<dbReference type="Proteomes" id="UP001272940">
    <property type="component" value="Unassembled WGS sequence"/>
</dbReference>
<dbReference type="InterPro" id="IPR002301">
    <property type="entry name" value="Ile-tRNA-ligase"/>
</dbReference>
<evidence type="ECO:0000256" key="7">
    <source>
        <dbReference type="ARBA" id="ARBA00023146"/>
    </source>
</evidence>
<comment type="catalytic activity">
    <reaction evidence="9 10">
        <text>tRNA(Ile) + L-isoleucine + ATP = L-isoleucyl-tRNA(Ile) + AMP + diphosphate</text>
        <dbReference type="Rhea" id="RHEA:11060"/>
        <dbReference type="Rhea" id="RHEA-COMP:9666"/>
        <dbReference type="Rhea" id="RHEA-COMP:9695"/>
        <dbReference type="ChEBI" id="CHEBI:30616"/>
        <dbReference type="ChEBI" id="CHEBI:33019"/>
        <dbReference type="ChEBI" id="CHEBI:58045"/>
        <dbReference type="ChEBI" id="CHEBI:78442"/>
        <dbReference type="ChEBI" id="CHEBI:78528"/>
        <dbReference type="ChEBI" id="CHEBI:456215"/>
        <dbReference type="EC" id="6.1.1.5"/>
    </reaction>
</comment>
<evidence type="ECO:0000256" key="5">
    <source>
        <dbReference type="ARBA" id="ARBA00022840"/>
    </source>
</evidence>
<keyword evidence="2 10" id="KW-0963">Cytoplasm</keyword>
<dbReference type="FunFam" id="3.40.50.620:FF:000092">
    <property type="entry name" value="Isoleucine--tRNA ligase"/>
    <property type="match status" value="1"/>
</dbReference>
<evidence type="ECO:0000256" key="9">
    <source>
        <dbReference type="ARBA" id="ARBA00048359"/>
    </source>
</evidence>
<dbReference type="InterPro" id="IPR013155">
    <property type="entry name" value="M/V/L/I-tRNA-synth_anticd-bd"/>
</dbReference>
<comment type="caution">
    <text evidence="10">Lacks conserved residue(s) required for the propagation of feature annotation.</text>
</comment>
<dbReference type="HAMAP" id="MF_02002">
    <property type="entry name" value="Ile_tRNA_synth_type1"/>
    <property type="match status" value="1"/>
</dbReference>
<evidence type="ECO:0000313" key="15">
    <source>
        <dbReference type="Proteomes" id="UP000197050"/>
    </source>
</evidence>
<dbReference type="Gene3D" id="1.10.730.20">
    <property type="match status" value="1"/>
</dbReference>
<dbReference type="NCBIfam" id="TIGR00392">
    <property type="entry name" value="ileS"/>
    <property type="match status" value="1"/>
</dbReference>
<dbReference type="AlphaFoldDB" id="A0A1Z3UAM5"/>
<dbReference type="GO" id="GO:0005524">
    <property type="term" value="F:ATP binding"/>
    <property type="evidence" value="ECO:0007669"/>
    <property type="project" value="UniProtKB-UniRule"/>
</dbReference>
<dbReference type="EC" id="6.1.1.5" evidence="10"/>
<dbReference type="Gene3D" id="3.90.740.10">
    <property type="entry name" value="Valyl/Leucyl/Isoleucyl-tRNA synthetase, editing domain"/>
    <property type="match status" value="1"/>
</dbReference>
<dbReference type="Proteomes" id="UP000197050">
    <property type="component" value="Chromosome"/>
</dbReference>
<evidence type="ECO:0000259" key="12">
    <source>
        <dbReference type="Pfam" id="PF08264"/>
    </source>
</evidence>
<dbReference type="Pfam" id="PF08264">
    <property type="entry name" value="Anticodon_1"/>
    <property type="match status" value="1"/>
</dbReference>
<dbReference type="PANTHER" id="PTHR42765">
    <property type="entry name" value="SOLEUCYL-TRNA SYNTHETASE"/>
    <property type="match status" value="1"/>
</dbReference>
<dbReference type="PRINTS" id="PR00984">
    <property type="entry name" value="TRNASYNTHILE"/>
</dbReference>
<dbReference type="InterPro" id="IPR033708">
    <property type="entry name" value="Anticodon_Ile_BEm"/>
</dbReference>
<organism evidence="13 15">
    <name type="scientific">Brevundimonas vesicularis</name>
    <name type="common">Pseudomonas vesicularis</name>
    <dbReference type="NCBI Taxonomy" id="41276"/>
    <lineage>
        <taxon>Bacteria</taxon>
        <taxon>Pseudomonadati</taxon>
        <taxon>Pseudomonadota</taxon>
        <taxon>Alphaproteobacteria</taxon>
        <taxon>Caulobacterales</taxon>
        <taxon>Caulobacteraceae</taxon>
        <taxon>Brevundimonas</taxon>
    </lineage>
</organism>
<dbReference type="InterPro" id="IPR009080">
    <property type="entry name" value="tRNAsynth_Ia_anticodon-bd"/>
</dbReference>
<keyword evidence="4 10" id="KW-0547">Nucleotide-binding</keyword>
<evidence type="ECO:0000313" key="16">
    <source>
        <dbReference type="Proteomes" id="UP001272940"/>
    </source>
</evidence>